<dbReference type="Proteomes" id="UP000763505">
    <property type="component" value="Unassembled WGS sequence"/>
</dbReference>
<evidence type="ECO:0000313" key="1">
    <source>
        <dbReference type="EMBL" id="HJE20274.1"/>
    </source>
</evidence>
<reference evidence="1" key="2">
    <citation type="submission" date="2021-09" db="EMBL/GenBank/DDBJ databases">
        <authorList>
            <person name="Gilroy R."/>
        </authorList>
    </citation>
    <scope>NUCLEOTIDE SEQUENCE</scope>
    <source>
        <strain evidence="1">6019</strain>
    </source>
</reference>
<accession>A0A921DY40</accession>
<dbReference type="EMBL" id="DYYI01000088">
    <property type="protein sequence ID" value="HJE20274.1"/>
    <property type="molecule type" value="Genomic_DNA"/>
</dbReference>
<proteinExistence type="predicted"/>
<reference evidence="1" key="1">
    <citation type="journal article" date="2021" name="PeerJ">
        <title>Extensive microbial diversity within the chicken gut microbiome revealed by metagenomics and culture.</title>
        <authorList>
            <person name="Gilroy R."/>
            <person name="Ravi A."/>
            <person name="Getino M."/>
            <person name="Pursley I."/>
            <person name="Horton D.L."/>
            <person name="Alikhan N.F."/>
            <person name="Baker D."/>
            <person name="Gharbi K."/>
            <person name="Hall N."/>
            <person name="Watson M."/>
            <person name="Adriaenssens E.M."/>
            <person name="Foster-Nyarko E."/>
            <person name="Jarju S."/>
            <person name="Secka A."/>
            <person name="Antonio M."/>
            <person name="Oren A."/>
            <person name="Chaudhuri R.R."/>
            <person name="La Ragione R."/>
            <person name="Hildebrand F."/>
            <person name="Pallen M.J."/>
        </authorList>
    </citation>
    <scope>NUCLEOTIDE SEQUENCE</scope>
    <source>
        <strain evidence="1">6019</strain>
    </source>
</reference>
<gene>
    <name evidence="1" type="ORF">K8V35_07975</name>
</gene>
<dbReference type="AlphaFoldDB" id="A0A921DY40"/>
<name>A0A921DY40_9STAP</name>
<sequence length="67" mass="7316">MTTVSTHKGVQIGEPSVEVTTLDYVDEIIEIGTGDLETEHNVSMEEITFNSDYVDNLDLLVGGEEVS</sequence>
<organism evidence="1 2">
    <name type="scientific">Aliicoccus persicus</name>
    <dbReference type="NCBI Taxonomy" id="930138"/>
    <lineage>
        <taxon>Bacteria</taxon>
        <taxon>Bacillati</taxon>
        <taxon>Bacillota</taxon>
        <taxon>Bacilli</taxon>
        <taxon>Bacillales</taxon>
        <taxon>Staphylococcaceae</taxon>
        <taxon>Aliicoccus</taxon>
    </lineage>
</organism>
<protein>
    <submittedName>
        <fullName evidence="1">Uncharacterized protein</fullName>
    </submittedName>
</protein>
<comment type="caution">
    <text evidence="1">The sequence shown here is derived from an EMBL/GenBank/DDBJ whole genome shotgun (WGS) entry which is preliminary data.</text>
</comment>
<evidence type="ECO:0000313" key="2">
    <source>
        <dbReference type="Proteomes" id="UP000763505"/>
    </source>
</evidence>